<feature type="transmembrane region" description="Helical" evidence="1">
    <location>
        <begin position="12"/>
        <end position="34"/>
    </location>
</feature>
<keyword evidence="1" id="KW-1133">Transmembrane helix</keyword>
<comment type="caution">
    <text evidence="2">The sequence shown here is derived from an EMBL/GenBank/DDBJ whole genome shotgun (WGS) entry which is preliminary data.</text>
</comment>
<gene>
    <name evidence="2" type="ORF">CTB96_02580</name>
</gene>
<evidence type="ECO:0000256" key="1">
    <source>
        <dbReference type="SAM" id="Phobius"/>
    </source>
</evidence>
<sequence>MSTDRRVALRRAYLNLGWGELAATATFGIVATGMVAPRLNSPTQVWALWCALIPLLVVLLQAGVYWMLARGWVERARMPRPIAALYRSFRLLDPVLLLAGLCGIVVWWPGEPWLAIVLLAIWAFGVVEYLNYFVVRLSYPVARWFGLVGQWRTPRLVRDLQSAAER</sequence>
<dbReference type="RefSeq" id="WP_110125352.1">
    <property type="nucleotide sequence ID" value="NZ_QHLY01000005.1"/>
</dbReference>
<dbReference type="Proteomes" id="UP000246722">
    <property type="component" value="Unassembled WGS sequence"/>
</dbReference>
<feature type="transmembrane region" description="Helical" evidence="1">
    <location>
        <begin position="89"/>
        <end position="108"/>
    </location>
</feature>
<organism evidence="2 3">
    <name type="scientific">Cryobacterium arcticum</name>
    <dbReference type="NCBI Taxonomy" id="670052"/>
    <lineage>
        <taxon>Bacteria</taxon>
        <taxon>Bacillati</taxon>
        <taxon>Actinomycetota</taxon>
        <taxon>Actinomycetes</taxon>
        <taxon>Micrococcales</taxon>
        <taxon>Microbacteriaceae</taxon>
        <taxon>Cryobacterium</taxon>
    </lineage>
</organism>
<keyword evidence="1" id="KW-0812">Transmembrane</keyword>
<feature type="transmembrane region" description="Helical" evidence="1">
    <location>
        <begin position="114"/>
        <end position="135"/>
    </location>
</feature>
<reference evidence="2 3" key="1">
    <citation type="submission" date="2018-05" db="EMBL/GenBank/DDBJ databases">
        <title>Genetic diversity of glacier-inhabiting Cryobacterium bacteria in China and description of Cryobacterium mengkeensis sp. nov. and Arthrobacter glacialis sp. nov.</title>
        <authorList>
            <person name="Liu Q."/>
            <person name="Xin Y.-H."/>
        </authorList>
    </citation>
    <scope>NUCLEOTIDE SEQUENCE [LARGE SCALE GENOMIC DNA]</scope>
    <source>
        <strain evidence="2 3">SK-1</strain>
    </source>
</reference>
<proteinExistence type="predicted"/>
<accession>A0A317ZWZ9</accession>
<evidence type="ECO:0000313" key="3">
    <source>
        <dbReference type="Proteomes" id="UP000246722"/>
    </source>
</evidence>
<feature type="transmembrane region" description="Helical" evidence="1">
    <location>
        <begin position="46"/>
        <end position="68"/>
    </location>
</feature>
<dbReference type="EMBL" id="QHLY01000005">
    <property type="protein sequence ID" value="PXA71829.1"/>
    <property type="molecule type" value="Genomic_DNA"/>
</dbReference>
<dbReference type="OrthoDB" id="3729710at2"/>
<name>A0A317ZWZ9_9MICO</name>
<keyword evidence="3" id="KW-1185">Reference proteome</keyword>
<dbReference type="AlphaFoldDB" id="A0A317ZWZ9"/>
<keyword evidence="1" id="KW-0472">Membrane</keyword>
<protein>
    <submittedName>
        <fullName evidence="2">Uncharacterized protein</fullName>
    </submittedName>
</protein>
<evidence type="ECO:0000313" key="2">
    <source>
        <dbReference type="EMBL" id="PXA71829.1"/>
    </source>
</evidence>